<dbReference type="InterPro" id="IPR050407">
    <property type="entry name" value="Geranylgeranyl_reductase"/>
</dbReference>
<reference evidence="2" key="1">
    <citation type="submission" date="2015-08" db="EMBL/GenBank/DDBJ databases">
        <authorList>
            <person name="Babu N.S."/>
            <person name="Beckwith C.J."/>
            <person name="Beseler K.G."/>
            <person name="Brison A."/>
            <person name="Carone J.V."/>
            <person name="Caskin T.P."/>
            <person name="Diamond M."/>
            <person name="Durham M.E."/>
            <person name="Foxe J.M."/>
            <person name="Go M."/>
            <person name="Henderson B.A."/>
            <person name="Jones I.B."/>
            <person name="McGettigan J.A."/>
            <person name="Micheletti S.J."/>
            <person name="Nasrallah M.E."/>
            <person name="Ortiz D."/>
            <person name="Piller C.R."/>
            <person name="Privatt S.R."/>
            <person name="Schneider S.L."/>
            <person name="Sharp S."/>
            <person name="Smith T.C."/>
            <person name="Stanton J.D."/>
            <person name="Ullery H.E."/>
            <person name="Wilson R.J."/>
            <person name="Serrano M.G."/>
            <person name="Buck G."/>
            <person name="Lee V."/>
            <person name="Wang Y."/>
            <person name="Carvalho R."/>
            <person name="Voegtly L."/>
            <person name="Shi R."/>
            <person name="Duckworth R."/>
            <person name="Johnson A."/>
            <person name="Loviza R."/>
            <person name="Walstead R."/>
            <person name="Shah Z."/>
            <person name="Kiflezghi M."/>
            <person name="Wade K."/>
            <person name="Ball S.L."/>
            <person name="Bradley K.W."/>
            <person name="Asai D.J."/>
            <person name="Bowman C.A."/>
            <person name="Russell D.A."/>
            <person name="Pope W.H."/>
            <person name="Jacobs-Sera D."/>
            <person name="Hendrix R.W."/>
            <person name="Hatfull G.F."/>
        </authorList>
    </citation>
    <scope>NUCLEOTIDE SEQUENCE</scope>
</reference>
<dbReference type="InterPro" id="IPR002938">
    <property type="entry name" value="FAD-bd"/>
</dbReference>
<keyword evidence="2" id="KW-0503">Monooxygenase</keyword>
<dbReference type="PRINTS" id="PR00420">
    <property type="entry name" value="RNGMNOXGNASE"/>
</dbReference>
<feature type="domain" description="FAD-binding" evidence="1">
    <location>
        <begin position="4"/>
        <end position="161"/>
    </location>
</feature>
<dbReference type="EMBL" id="CZKB01000011">
    <property type="protein sequence ID" value="CUR59702.1"/>
    <property type="molecule type" value="Genomic_DNA"/>
</dbReference>
<dbReference type="PANTHER" id="PTHR42685:SF19">
    <property type="entry name" value="POSSIBLE OXIDOREDUCTASE"/>
    <property type="match status" value="1"/>
</dbReference>
<name>A0A2P2CFA9_9ZZZZ</name>
<organism evidence="2">
    <name type="scientific">metagenome</name>
    <dbReference type="NCBI Taxonomy" id="256318"/>
    <lineage>
        <taxon>unclassified sequences</taxon>
        <taxon>metagenomes</taxon>
    </lineage>
</organism>
<dbReference type="AlphaFoldDB" id="A0A2P2CFA9"/>
<dbReference type="PANTHER" id="PTHR42685">
    <property type="entry name" value="GERANYLGERANYL DIPHOSPHATE REDUCTASE"/>
    <property type="match status" value="1"/>
</dbReference>
<dbReference type="GO" id="GO:0004497">
    <property type="term" value="F:monooxygenase activity"/>
    <property type="evidence" value="ECO:0007669"/>
    <property type="project" value="UniProtKB-KW"/>
</dbReference>
<gene>
    <name evidence="2" type="ORF">NOCA1190049</name>
</gene>
<accession>A0A2P2CFA9</accession>
<dbReference type="Gene3D" id="3.50.50.60">
    <property type="entry name" value="FAD/NAD(P)-binding domain"/>
    <property type="match status" value="1"/>
</dbReference>
<sequence length="346" mass="36791">MRDLVVAGGGPVGMAAALHARRLGLDVVVREPRPGPIDKACGEGLMPGAVAELAALGVDPSGRDLTGIRYLDASTAGRGATAPFRAGAGRGVRRTVLHSTLSDRLAAADVPVEHRPVEDVRQAGDHVLVDGEPARFLLAADGLHSPVRRLVGLDAPASGRPRFGLRCHVEQEPWTSFVEVHWSPRAEAYVTPVADDLVGVAVLVERGTRFDDVLEDFPVLRERLTGPRTRVMGAGPLRQQARARVAGRVLLAGDAGGYVDALTGEGIALGLAQARAAVGCLARQRPEDYDRLARRLAFRHELLTRALLSGTGHAPVRRLLVPAARRAPWLFSAAVNQLARPIELPA</sequence>
<dbReference type="GO" id="GO:0071949">
    <property type="term" value="F:FAD binding"/>
    <property type="evidence" value="ECO:0007669"/>
    <property type="project" value="InterPro"/>
</dbReference>
<evidence type="ECO:0000313" key="2">
    <source>
        <dbReference type="EMBL" id="CUR59702.1"/>
    </source>
</evidence>
<dbReference type="Pfam" id="PF01494">
    <property type="entry name" value="FAD_binding_3"/>
    <property type="match status" value="1"/>
</dbReference>
<dbReference type="SUPFAM" id="SSF51905">
    <property type="entry name" value="FAD/NAD(P)-binding domain"/>
    <property type="match status" value="1"/>
</dbReference>
<evidence type="ECO:0000259" key="1">
    <source>
        <dbReference type="Pfam" id="PF01494"/>
    </source>
</evidence>
<keyword evidence="2" id="KW-0560">Oxidoreductase</keyword>
<protein>
    <submittedName>
        <fullName evidence="2">Monooxygenase FAD-binding</fullName>
    </submittedName>
</protein>
<dbReference type="InterPro" id="IPR036188">
    <property type="entry name" value="FAD/NAD-bd_sf"/>
</dbReference>
<proteinExistence type="predicted"/>